<comment type="caution">
    <text evidence="2">The sequence shown here is derived from an EMBL/GenBank/DDBJ whole genome shotgun (WGS) entry which is preliminary data.</text>
</comment>
<dbReference type="AlphaFoldDB" id="A0A976P082"/>
<dbReference type="GeneID" id="94348365"/>
<proteinExistence type="predicted"/>
<evidence type="ECO:0000313" key="2">
    <source>
        <dbReference type="EMBL" id="TDH74350.1"/>
    </source>
</evidence>
<protein>
    <submittedName>
        <fullName evidence="2">Uncharacterized protein</fullName>
    </submittedName>
</protein>
<reference evidence="2 3" key="1">
    <citation type="journal article" date="2021" name="Genome Biol.">
        <title>AFLAP: assembly-free linkage analysis pipeline using k-mers from genome sequencing data.</title>
        <authorList>
            <person name="Fletcher K."/>
            <person name="Zhang L."/>
            <person name="Gil J."/>
            <person name="Han R."/>
            <person name="Cavanaugh K."/>
            <person name="Michelmore R."/>
        </authorList>
    </citation>
    <scope>NUCLEOTIDE SEQUENCE [LARGE SCALE GENOMIC DNA]</scope>
    <source>
        <strain evidence="2 3">SF5</strain>
    </source>
</reference>
<organism evidence="2 3">
    <name type="scientific">Bremia lactucae</name>
    <name type="common">Lettuce downy mildew</name>
    <dbReference type="NCBI Taxonomy" id="4779"/>
    <lineage>
        <taxon>Eukaryota</taxon>
        <taxon>Sar</taxon>
        <taxon>Stramenopiles</taxon>
        <taxon>Oomycota</taxon>
        <taxon>Peronosporomycetes</taxon>
        <taxon>Peronosporales</taxon>
        <taxon>Peronosporaceae</taxon>
        <taxon>Bremia</taxon>
    </lineage>
</organism>
<dbReference type="Proteomes" id="UP000294530">
    <property type="component" value="Unassembled WGS sequence"/>
</dbReference>
<evidence type="ECO:0000313" key="3">
    <source>
        <dbReference type="Proteomes" id="UP000294530"/>
    </source>
</evidence>
<dbReference type="EMBL" id="SHOA02000011">
    <property type="protein sequence ID" value="TDH74350.1"/>
    <property type="molecule type" value="Genomic_DNA"/>
</dbReference>
<gene>
    <name evidence="2" type="ORF">CCR75_004608</name>
</gene>
<feature type="compositionally biased region" description="Basic residues" evidence="1">
    <location>
        <begin position="78"/>
        <end position="89"/>
    </location>
</feature>
<feature type="region of interest" description="Disordered" evidence="1">
    <location>
        <begin position="128"/>
        <end position="168"/>
    </location>
</feature>
<dbReference type="OrthoDB" id="168156at2759"/>
<keyword evidence="3" id="KW-1185">Reference proteome</keyword>
<feature type="region of interest" description="Disordered" evidence="1">
    <location>
        <begin position="76"/>
        <end position="95"/>
    </location>
</feature>
<dbReference type="KEGG" id="blac:94348365"/>
<feature type="compositionally biased region" description="Basic and acidic residues" evidence="1">
    <location>
        <begin position="158"/>
        <end position="168"/>
    </location>
</feature>
<name>A0A976P082_BRELC</name>
<sequence>MGGTLSIICGLQASDSDHDLQPQYQSKDCARNFDAAVNGLGRSLSSASDLSVASILSNSEQLVPDAYLPKDIQVLSQRRQHHGRHHRTASRSSFGYYGKNLSSGSSKVSNLSSRKLGGVRVVRDTTVGDIPSSVNNKNNFDIKTASSSFGYSDDDDTKMETSERLDPL</sequence>
<accession>A0A976P082</accession>
<evidence type="ECO:0000256" key="1">
    <source>
        <dbReference type="SAM" id="MobiDB-lite"/>
    </source>
</evidence>
<feature type="compositionally biased region" description="Polar residues" evidence="1">
    <location>
        <begin position="132"/>
        <end position="150"/>
    </location>
</feature>
<dbReference type="RefSeq" id="XP_067823848.1">
    <property type="nucleotide sequence ID" value="XM_067962694.1"/>
</dbReference>